<evidence type="ECO:0000313" key="5">
    <source>
        <dbReference type="Proteomes" id="UP000236753"/>
    </source>
</evidence>
<dbReference type="SUPFAM" id="SSF143011">
    <property type="entry name" value="RelE-like"/>
    <property type="match status" value="1"/>
</dbReference>
<dbReference type="InterPro" id="IPR051803">
    <property type="entry name" value="TA_system_RelE-like_toxin"/>
</dbReference>
<dbReference type="InterPro" id="IPR028344">
    <property type="entry name" value="ParE1/4"/>
</dbReference>
<evidence type="ECO:0000256" key="2">
    <source>
        <dbReference type="ARBA" id="ARBA00022649"/>
    </source>
</evidence>
<dbReference type="RefSeq" id="WP_103965634.1">
    <property type="nucleotide sequence ID" value="NZ_FNUX01000003.1"/>
</dbReference>
<protein>
    <recommendedName>
        <fullName evidence="3">Toxin</fullName>
    </recommendedName>
</protein>
<keyword evidence="2" id="KW-1277">Toxin-antitoxin system</keyword>
<gene>
    <name evidence="4" type="ORF">SAMN05216334_103161</name>
</gene>
<name>A0A1H5T126_9PROT</name>
<sequence length="97" mass="11552">MRSFTLTQKARTDMLSIGRYTRKQWGKVQQRRYLSQLDSTFHDLADNPTSGRACDGIRVGYYKYGVGKHVIFYRHAEKDRIEIVRILHHRMDIEQHV</sequence>
<dbReference type="PANTHER" id="PTHR33755">
    <property type="entry name" value="TOXIN PARE1-RELATED"/>
    <property type="match status" value="1"/>
</dbReference>
<accession>A0A1H5T126</accession>
<evidence type="ECO:0000313" key="4">
    <source>
        <dbReference type="EMBL" id="SEF55737.1"/>
    </source>
</evidence>
<dbReference type="Proteomes" id="UP000236753">
    <property type="component" value="Unassembled WGS sequence"/>
</dbReference>
<dbReference type="InterPro" id="IPR007712">
    <property type="entry name" value="RelE/ParE_toxin"/>
</dbReference>
<organism evidence="4 5">
    <name type="scientific">Nitrosomonas ureae</name>
    <dbReference type="NCBI Taxonomy" id="44577"/>
    <lineage>
        <taxon>Bacteria</taxon>
        <taxon>Pseudomonadati</taxon>
        <taxon>Pseudomonadota</taxon>
        <taxon>Betaproteobacteria</taxon>
        <taxon>Nitrosomonadales</taxon>
        <taxon>Nitrosomonadaceae</taxon>
        <taxon>Nitrosomonas</taxon>
    </lineage>
</organism>
<proteinExistence type="inferred from homology"/>
<evidence type="ECO:0000256" key="3">
    <source>
        <dbReference type="PIRNR" id="PIRNR029218"/>
    </source>
</evidence>
<dbReference type="InterPro" id="IPR035093">
    <property type="entry name" value="RelE/ParE_toxin_dom_sf"/>
</dbReference>
<dbReference type="Pfam" id="PF05016">
    <property type="entry name" value="ParE_toxin"/>
    <property type="match status" value="1"/>
</dbReference>
<comment type="similarity">
    <text evidence="1 3">Belongs to the RelE toxin family.</text>
</comment>
<dbReference type="PIRSF" id="PIRSF029218">
    <property type="entry name" value="ParE"/>
    <property type="match status" value="1"/>
</dbReference>
<dbReference type="Gene3D" id="3.30.2310.20">
    <property type="entry name" value="RelE-like"/>
    <property type="match status" value="1"/>
</dbReference>
<dbReference type="AlphaFoldDB" id="A0A1H5T126"/>
<dbReference type="OrthoDB" id="516834at2"/>
<reference evidence="4 5" key="1">
    <citation type="submission" date="2016-10" db="EMBL/GenBank/DDBJ databases">
        <authorList>
            <person name="de Groot N.N."/>
        </authorList>
    </citation>
    <scope>NUCLEOTIDE SEQUENCE [LARGE SCALE GENOMIC DNA]</scope>
    <source>
        <strain evidence="4 5">Nm13</strain>
    </source>
</reference>
<dbReference type="PANTHER" id="PTHR33755:SF9">
    <property type="entry name" value="TOXIN PARE1"/>
    <property type="match status" value="1"/>
</dbReference>
<dbReference type="EMBL" id="FNUX01000003">
    <property type="protein sequence ID" value="SEF55737.1"/>
    <property type="molecule type" value="Genomic_DNA"/>
</dbReference>
<evidence type="ECO:0000256" key="1">
    <source>
        <dbReference type="ARBA" id="ARBA00006226"/>
    </source>
</evidence>